<dbReference type="Proteomes" id="UP001530400">
    <property type="component" value="Unassembled WGS sequence"/>
</dbReference>
<dbReference type="EMBL" id="JALLPJ020001323">
    <property type="protein sequence ID" value="KAL3769904.1"/>
    <property type="molecule type" value="Genomic_DNA"/>
</dbReference>
<evidence type="ECO:0000256" key="1">
    <source>
        <dbReference type="SAM" id="Phobius"/>
    </source>
</evidence>
<keyword evidence="3" id="KW-1185">Reference proteome</keyword>
<protein>
    <submittedName>
        <fullName evidence="2">Uncharacterized protein</fullName>
    </submittedName>
</protein>
<gene>
    <name evidence="2" type="ORF">ACHAWO_008221</name>
</gene>
<dbReference type="AlphaFoldDB" id="A0ABD3N2P5"/>
<keyword evidence="1" id="KW-1133">Transmembrane helix</keyword>
<reference evidence="2 3" key="1">
    <citation type="submission" date="2024-10" db="EMBL/GenBank/DDBJ databases">
        <title>Updated reference genomes for cyclostephanoid diatoms.</title>
        <authorList>
            <person name="Roberts W.R."/>
            <person name="Alverson A.J."/>
        </authorList>
    </citation>
    <scope>NUCLEOTIDE SEQUENCE [LARGE SCALE GENOMIC DNA]</scope>
    <source>
        <strain evidence="2 3">AJA010-31</strain>
    </source>
</reference>
<name>A0ABD3N2P5_9STRA</name>
<feature type="transmembrane region" description="Helical" evidence="1">
    <location>
        <begin position="12"/>
        <end position="31"/>
    </location>
</feature>
<sequence>MSTLRIGSTNTTLILTATALGAAATSIAITLHGTRRKRKLLPKAQAGMIETLREMAGSRTTRPSTSCTQYELSFEHAHFGSCHWRRSYCTYDPLRFM</sequence>
<evidence type="ECO:0000313" key="2">
    <source>
        <dbReference type="EMBL" id="KAL3769904.1"/>
    </source>
</evidence>
<keyword evidence="1" id="KW-0812">Transmembrane</keyword>
<keyword evidence="1" id="KW-0472">Membrane</keyword>
<evidence type="ECO:0000313" key="3">
    <source>
        <dbReference type="Proteomes" id="UP001530400"/>
    </source>
</evidence>
<comment type="caution">
    <text evidence="2">The sequence shown here is derived from an EMBL/GenBank/DDBJ whole genome shotgun (WGS) entry which is preliminary data.</text>
</comment>
<proteinExistence type="predicted"/>
<accession>A0ABD3N2P5</accession>
<organism evidence="2 3">
    <name type="scientific">Cyclotella atomus</name>
    <dbReference type="NCBI Taxonomy" id="382360"/>
    <lineage>
        <taxon>Eukaryota</taxon>
        <taxon>Sar</taxon>
        <taxon>Stramenopiles</taxon>
        <taxon>Ochrophyta</taxon>
        <taxon>Bacillariophyta</taxon>
        <taxon>Coscinodiscophyceae</taxon>
        <taxon>Thalassiosirophycidae</taxon>
        <taxon>Stephanodiscales</taxon>
        <taxon>Stephanodiscaceae</taxon>
        <taxon>Cyclotella</taxon>
    </lineage>
</organism>